<dbReference type="OrthoDB" id="9757809at2"/>
<keyword evidence="4" id="KW-1185">Reference proteome</keyword>
<feature type="chain" id="PRO_5017312642" evidence="1">
    <location>
        <begin position="26"/>
        <end position="846"/>
    </location>
</feature>
<organism evidence="3 4">
    <name type="scientific">Chryseolinea soli</name>
    <dbReference type="NCBI Taxonomy" id="2321403"/>
    <lineage>
        <taxon>Bacteria</taxon>
        <taxon>Pseudomonadati</taxon>
        <taxon>Bacteroidota</taxon>
        <taxon>Cytophagia</taxon>
        <taxon>Cytophagales</taxon>
        <taxon>Fulvivirgaceae</taxon>
        <taxon>Chryseolinea</taxon>
    </lineage>
</organism>
<feature type="signal peptide" evidence="1">
    <location>
        <begin position="1"/>
        <end position="25"/>
    </location>
</feature>
<accession>A0A385SWX7</accession>
<protein>
    <submittedName>
        <fullName evidence="3">T9SS C-terminal target domain-containing protein</fullName>
    </submittedName>
</protein>
<evidence type="ECO:0000313" key="4">
    <source>
        <dbReference type="Proteomes" id="UP000266183"/>
    </source>
</evidence>
<dbReference type="RefSeq" id="WP_119758347.1">
    <property type="nucleotide sequence ID" value="NZ_CP032382.1"/>
</dbReference>
<feature type="domain" description="MBG" evidence="2">
    <location>
        <begin position="688"/>
        <end position="755"/>
    </location>
</feature>
<dbReference type="SUPFAM" id="SSF110296">
    <property type="entry name" value="Oligoxyloglucan reducing end-specific cellobiohydrolase"/>
    <property type="match status" value="2"/>
</dbReference>
<keyword evidence="1" id="KW-0732">Signal</keyword>
<dbReference type="EMBL" id="CP032382">
    <property type="protein sequence ID" value="AYB35096.1"/>
    <property type="molecule type" value="Genomic_DNA"/>
</dbReference>
<dbReference type="AlphaFoldDB" id="A0A385SWX7"/>
<proteinExistence type="predicted"/>
<dbReference type="NCBIfam" id="TIGR04183">
    <property type="entry name" value="Por_Secre_tail"/>
    <property type="match status" value="1"/>
</dbReference>
<dbReference type="Pfam" id="PF18887">
    <property type="entry name" value="MBG_3"/>
    <property type="match status" value="2"/>
</dbReference>
<dbReference type="InterPro" id="IPR015943">
    <property type="entry name" value="WD40/YVTN_repeat-like_dom_sf"/>
</dbReference>
<feature type="domain" description="MBG" evidence="2">
    <location>
        <begin position="614"/>
        <end position="684"/>
    </location>
</feature>
<evidence type="ECO:0000313" key="3">
    <source>
        <dbReference type="EMBL" id="AYB35096.1"/>
    </source>
</evidence>
<gene>
    <name evidence="3" type="ORF">D4L85_32930</name>
</gene>
<evidence type="ECO:0000256" key="1">
    <source>
        <dbReference type="SAM" id="SignalP"/>
    </source>
</evidence>
<dbReference type="Gene3D" id="2.130.10.10">
    <property type="entry name" value="YVTN repeat-like/Quinoprotein amine dehydrogenase"/>
    <property type="match status" value="2"/>
</dbReference>
<dbReference type="InterPro" id="IPR026444">
    <property type="entry name" value="Secre_tail"/>
</dbReference>
<dbReference type="KEGG" id="chk:D4L85_32930"/>
<dbReference type="InterPro" id="IPR043772">
    <property type="entry name" value="MBG_3"/>
</dbReference>
<reference evidence="4" key="1">
    <citation type="submission" date="2018-09" db="EMBL/GenBank/DDBJ databases">
        <title>Chryseolinea sp. KIS68-18 isolated from soil.</title>
        <authorList>
            <person name="Weon H.-Y."/>
            <person name="Kwon S.-W."/>
            <person name="Lee S.A."/>
        </authorList>
    </citation>
    <scope>NUCLEOTIDE SEQUENCE [LARGE SCALE GENOMIC DNA]</scope>
    <source>
        <strain evidence="4">KIS68-18</strain>
    </source>
</reference>
<dbReference type="Proteomes" id="UP000266183">
    <property type="component" value="Chromosome"/>
</dbReference>
<sequence length="846" mass="92165">MKTILLLRNVLTVIFATALSSGAWAQFWEKTEGPFGGSITAALVTTDGTYFGGSGTGNVYRKLAGSDKWEIVFAVTAGSILDLHEYNGTVYVSYAGEEEGTLSVSKDGGTKWEREDNGLPGMVRDMTVNDNGDLFAATTEGIYKRTLGKGGSINWELRTIPTDFGSYIFSICNDHKGTLFAGAGRGLFRSDDDGETWTLSAFYETANAIMSLAVNENGDVYAGTGDTGLQVNYAGDGEPNTWVPVAADLMGTTQIRRVDILKGKEIFVSVTFSGSYYSSDGENFNSLNTRDSRAGSYYDPATDKLVVGTDEGFWTAPYITDNFQFVQIGVPLNVNRLFSYQSKLIAMVDNNKIYSSGDQGKTWTYDFGNGEGVVTSYAEKDNLDMFVGCKGGLAGTPWVNAHIFIEYLGERDWWNIGFPRKVRNISDILVTSKDSVYVGTNDGLYLIDTKFYEASQRSIIGEGVSILYLKEDKDGNIYAGTNQGVYISSDDGLHWQTHVLEDKEITDLMIRDGHLYAATIDGLFYLETPEAAPQQIAVGGKGSEFTGVATDDLGHLYAVSPSGVFYAENESAAWEPEISDIENHEYKRLVVIDNLTYLSTNVGIYKHAYAAYAAIDLSNVGTFTYNGAPRAATATTTPAGLPVTLLYDGQETPPVEGGNYQVTAIVSDPGYTGRKKARIVIEKAEAPIALTGLGTHYYSGNPFSVTAVTTPAGLPVTITYNDGADVPTEIGEYYVIATIEHRSYKGQASGDLLIQDPIMSTEDPLNKFLSVYPVPAREQLTIESQGSPIRSILVTDIMGKRLSEITFNTPVARHVLDTRQLSAGLLLFRITTDKNEKIIKRGEIIR</sequence>
<evidence type="ECO:0000259" key="2">
    <source>
        <dbReference type="Pfam" id="PF18887"/>
    </source>
</evidence>
<name>A0A385SWX7_9BACT</name>